<comment type="caution">
    <text evidence="6">The sequence shown here is derived from an EMBL/GenBank/DDBJ whole genome shotgun (WGS) entry which is preliminary data.</text>
</comment>
<dbReference type="InterPro" id="IPR011034">
    <property type="entry name" value="Formyl_transferase-like_C_sf"/>
</dbReference>
<sequence>MDGLSAASLSAPPLDRAALVGRPERCAVGLLGTLLVHASPEGTVAVRVDEVEAYGGVGEDPGSHAHRGPRPSRATMFGEVGHLYVYFTYGMHWCANVVLHEQGAAGAVLLRGGEVVHGAALAAMRRGGSRPRDLARGPARLAQALGLDGRHDGADLCDVSSPLRLLRGTAPEDVAVGPRVGVAGEGAATPWRWWDATSRYVSAYRAAATRTRRRG</sequence>
<protein>
    <recommendedName>
        <fullName evidence="5">Putative 3-methyladenine DNA glycosylase</fullName>
        <ecNumber evidence="5">3.2.2.-</ecNumber>
    </recommendedName>
</protein>
<dbReference type="GO" id="GO:0016798">
    <property type="term" value="F:hydrolase activity, acting on glycosyl bonds"/>
    <property type="evidence" value="ECO:0007669"/>
    <property type="project" value="UniProtKB-KW"/>
</dbReference>
<dbReference type="PANTHER" id="PTHR10429">
    <property type="entry name" value="DNA-3-METHYLADENINE GLYCOSYLASE"/>
    <property type="match status" value="1"/>
</dbReference>
<evidence type="ECO:0000256" key="4">
    <source>
        <dbReference type="ARBA" id="ARBA00023204"/>
    </source>
</evidence>
<keyword evidence="4 5" id="KW-0234">DNA repair</keyword>
<gene>
    <name evidence="6" type="ORF">ACFPJ6_15555</name>
</gene>
<dbReference type="InterPro" id="IPR003180">
    <property type="entry name" value="MPG"/>
</dbReference>
<dbReference type="EC" id="3.2.2.-" evidence="5"/>
<dbReference type="InterPro" id="IPR036995">
    <property type="entry name" value="MPG_sf"/>
</dbReference>
<keyword evidence="2 5" id="KW-0227">DNA damage</keyword>
<dbReference type="Gene3D" id="3.10.300.10">
    <property type="entry name" value="Methylpurine-DNA glycosylase (MPG)"/>
    <property type="match status" value="1"/>
</dbReference>
<keyword evidence="7" id="KW-1185">Reference proteome</keyword>
<dbReference type="RefSeq" id="WP_340271745.1">
    <property type="nucleotide sequence ID" value="NZ_JBBEOG010000018.1"/>
</dbReference>
<evidence type="ECO:0000313" key="7">
    <source>
        <dbReference type="Proteomes" id="UP001596122"/>
    </source>
</evidence>
<evidence type="ECO:0000313" key="6">
    <source>
        <dbReference type="EMBL" id="MFC5382184.1"/>
    </source>
</evidence>
<evidence type="ECO:0000256" key="3">
    <source>
        <dbReference type="ARBA" id="ARBA00022801"/>
    </source>
</evidence>
<reference evidence="7" key="1">
    <citation type="journal article" date="2019" name="Int. J. Syst. Evol. Microbiol.">
        <title>The Global Catalogue of Microorganisms (GCM) 10K type strain sequencing project: providing services to taxonomists for standard genome sequencing and annotation.</title>
        <authorList>
            <consortium name="The Broad Institute Genomics Platform"/>
            <consortium name="The Broad Institute Genome Sequencing Center for Infectious Disease"/>
            <person name="Wu L."/>
            <person name="Ma J."/>
        </authorList>
    </citation>
    <scope>NUCLEOTIDE SEQUENCE [LARGE SCALE GENOMIC DNA]</scope>
    <source>
        <strain evidence="7">CCUG 43114</strain>
    </source>
</reference>
<evidence type="ECO:0000256" key="1">
    <source>
        <dbReference type="ARBA" id="ARBA00009232"/>
    </source>
</evidence>
<dbReference type="Pfam" id="PF02245">
    <property type="entry name" value="Pur_DNA_glyco"/>
    <property type="match status" value="1"/>
</dbReference>
<dbReference type="NCBIfam" id="TIGR00567">
    <property type="entry name" value="3mg"/>
    <property type="match status" value="1"/>
</dbReference>
<keyword evidence="6" id="KW-0326">Glycosidase</keyword>
<evidence type="ECO:0000256" key="5">
    <source>
        <dbReference type="HAMAP-Rule" id="MF_00527"/>
    </source>
</evidence>
<accession>A0ABW0GRB1</accession>
<organism evidence="6 7">
    <name type="scientific">Aquipuribacter nitratireducens</name>
    <dbReference type="NCBI Taxonomy" id="650104"/>
    <lineage>
        <taxon>Bacteria</taxon>
        <taxon>Bacillati</taxon>
        <taxon>Actinomycetota</taxon>
        <taxon>Actinomycetes</taxon>
        <taxon>Micrococcales</taxon>
        <taxon>Intrasporangiaceae</taxon>
        <taxon>Aquipuribacter</taxon>
    </lineage>
</organism>
<dbReference type="Proteomes" id="UP001596122">
    <property type="component" value="Unassembled WGS sequence"/>
</dbReference>
<dbReference type="PANTHER" id="PTHR10429:SF0">
    <property type="entry name" value="DNA-3-METHYLADENINE GLYCOSYLASE"/>
    <property type="match status" value="1"/>
</dbReference>
<dbReference type="NCBIfam" id="NF002003">
    <property type="entry name" value="PRK00802.1-3"/>
    <property type="match status" value="1"/>
</dbReference>
<dbReference type="EMBL" id="JBHSLD010000015">
    <property type="protein sequence ID" value="MFC5382184.1"/>
    <property type="molecule type" value="Genomic_DNA"/>
</dbReference>
<name>A0ABW0GRB1_9MICO</name>
<evidence type="ECO:0000256" key="2">
    <source>
        <dbReference type="ARBA" id="ARBA00022763"/>
    </source>
</evidence>
<dbReference type="CDD" id="cd00540">
    <property type="entry name" value="AAG"/>
    <property type="match status" value="1"/>
</dbReference>
<dbReference type="HAMAP" id="MF_00527">
    <property type="entry name" value="3MGH"/>
    <property type="match status" value="1"/>
</dbReference>
<keyword evidence="3 5" id="KW-0378">Hydrolase</keyword>
<comment type="similarity">
    <text evidence="1 5">Belongs to the DNA glycosylase MPG family.</text>
</comment>
<dbReference type="SUPFAM" id="SSF50486">
    <property type="entry name" value="FMT C-terminal domain-like"/>
    <property type="match status" value="1"/>
</dbReference>
<proteinExistence type="inferred from homology"/>